<dbReference type="Proteomes" id="UP001265700">
    <property type="component" value="Unassembled WGS sequence"/>
</dbReference>
<feature type="domain" description="Peptidase M50" evidence="8">
    <location>
        <begin position="193"/>
        <end position="295"/>
    </location>
</feature>
<dbReference type="GO" id="GO:0008237">
    <property type="term" value="F:metallopeptidase activity"/>
    <property type="evidence" value="ECO:0007669"/>
    <property type="project" value="UniProtKB-KW"/>
</dbReference>
<organism evidence="9 10">
    <name type="scientific">Hydrogenophaga palleronii</name>
    <dbReference type="NCBI Taxonomy" id="65655"/>
    <lineage>
        <taxon>Bacteria</taxon>
        <taxon>Pseudomonadati</taxon>
        <taxon>Pseudomonadota</taxon>
        <taxon>Betaproteobacteria</taxon>
        <taxon>Burkholderiales</taxon>
        <taxon>Comamonadaceae</taxon>
        <taxon>Hydrogenophaga</taxon>
    </lineage>
</organism>
<evidence type="ECO:0000256" key="7">
    <source>
        <dbReference type="SAM" id="Phobius"/>
    </source>
</evidence>
<evidence type="ECO:0000256" key="6">
    <source>
        <dbReference type="ARBA" id="ARBA00023136"/>
    </source>
</evidence>
<comment type="cofactor">
    <cofactor evidence="1">
        <name>Zn(2+)</name>
        <dbReference type="ChEBI" id="CHEBI:29105"/>
    </cofactor>
</comment>
<evidence type="ECO:0000256" key="5">
    <source>
        <dbReference type="ARBA" id="ARBA00022989"/>
    </source>
</evidence>
<dbReference type="InterPro" id="IPR008915">
    <property type="entry name" value="Peptidase_M50"/>
</dbReference>
<dbReference type="InterPro" id="IPR001193">
    <property type="entry name" value="MBTPS2"/>
</dbReference>
<dbReference type="EMBL" id="JAVDWU010000013">
    <property type="protein sequence ID" value="MDR7152670.1"/>
    <property type="molecule type" value="Genomic_DNA"/>
</dbReference>
<name>A0ABU1WTN7_9BURK</name>
<dbReference type="PANTHER" id="PTHR13325">
    <property type="entry name" value="PROTEASE M50 MEMBRANE-BOUND TRANSCRIPTION FACTOR SITE 2 PROTEASE"/>
    <property type="match status" value="1"/>
</dbReference>
<keyword evidence="9" id="KW-0482">Metalloprotease</keyword>
<evidence type="ECO:0000259" key="8">
    <source>
        <dbReference type="Pfam" id="PF02163"/>
    </source>
</evidence>
<feature type="transmembrane region" description="Helical" evidence="7">
    <location>
        <begin position="422"/>
        <end position="439"/>
    </location>
</feature>
<comment type="caution">
    <text evidence="9">The sequence shown here is derived from an EMBL/GenBank/DDBJ whole genome shotgun (WGS) entry which is preliminary data.</text>
</comment>
<proteinExistence type="inferred from homology"/>
<gene>
    <name evidence="9" type="ORF">J2W49_004648</name>
</gene>
<evidence type="ECO:0000256" key="1">
    <source>
        <dbReference type="ARBA" id="ARBA00001947"/>
    </source>
</evidence>
<evidence type="ECO:0000256" key="2">
    <source>
        <dbReference type="ARBA" id="ARBA00004127"/>
    </source>
</evidence>
<dbReference type="Pfam" id="PF02163">
    <property type="entry name" value="Peptidase_M50"/>
    <property type="match status" value="1"/>
</dbReference>
<keyword evidence="9" id="KW-0378">Hydrolase</keyword>
<comment type="similarity">
    <text evidence="3">Belongs to the peptidase M50B family.</text>
</comment>
<sequence length="706" mass="79025">MSNGLRVAPDALPPLRGELQLRPAAAHADGSPAWVIQDPVTNQFFRLGWLEFELLSRWHLRVPTLVLQSTAAETLLEPTKEELEALTEFLKQHHLLEAHAPGHYKVLHKQHQGSRMSRFKWALHHYLFFRVPLVQPAGFLRALLPWLAWVYRPTTGWLVLLTGVLGLLLTSRQWDSFTAAFAQSLSWDGALYYLLAMAVAKSVHELGHALTATRYGVRVAHMGVAFLVMWPMLYTDTTESWRLSRRRQRLAIASAGVIGELALAGAATLAWNLVADGPLRDALFFLATTAWIVSLTINLSPFMRFDGYFVLSDAVDVPNLHERATGMAKAAIRRGLLGLKEPDPEPFSPPMKRFLVVFAWITWIYRLVVFIGIAVAVYLFFFKVLGILLFVVEIWWFIMRPVIRETQHWFAQRKDVSRPRRWVLGAVLLAGAAVLLLPWQGQVSAAGWTLPEQFHVFHSPLPAQVLHLPEAGKRFQAGQPVLHLDQPELGHRGARAEAVASASQDALRSLQAQQEEMERVPLARSNVALRQQELQAELTERDRLVLNAPFTGTLVDLDPELMPGTWVSPKQPLAALVGEGGWIVEAFVQQADVERLSPNGEATFYPVHRPDQAIPGTVIEIARTRTTQLPHAMLASSHGGPIAIHNPTRAEELSPRDALYRVKIRLHGDALTAPTTGSVRMEGERRSLLGSWLKPALIVVIREFSF</sequence>
<evidence type="ECO:0000313" key="9">
    <source>
        <dbReference type="EMBL" id="MDR7152670.1"/>
    </source>
</evidence>
<feature type="transmembrane region" description="Helical" evidence="7">
    <location>
        <begin position="250"/>
        <end position="271"/>
    </location>
</feature>
<feature type="transmembrane region" description="Helical" evidence="7">
    <location>
        <begin position="215"/>
        <end position="234"/>
    </location>
</feature>
<accession>A0ABU1WTN7</accession>
<keyword evidence="5 7" id="KW-1133">Transmembrane helix</keyword>
<keyword evidence="10" id="KW-1185">Reference proteome</keyword>
<feature type="transmembrane region" description="Helical" evidence="7">
    <location>
        <begin position="177"/>
        <end position="195"/>
    </location>
</feature>
<evidence type="ECO:0000256" key="3">
    <source>
        <dbReference type="ARBA" id="ARBA00007931"/>
    </source>
</evidence>
<protein>
    <submittedName>
        <fullName evidence="9">Peptide zinc metalloprotease protein</fullName>
    </submittedName>
</protein>
<comment type="subcellular location">
    <subcellularLocation>
        <location evidence="2">Endomembrane system</location>
        <topology evidence="2">Multi-pass membrane protein</topology>
    </subcellularLocation>
</comment>
<keyword evidence="4 7" id="KW-0812">Transmembrane</keyword>
<evidence type="ECO:0000256" key="4">
    <source>
        <dbReference type="ARBA" id="ARBA00022692"/>
    </source>
</evidence>
<reference evidence="9 10" key="1">
    <citation type="submission" date="2023-07" db="EMBL/GenBank/DDBJ databases">
        <title>Sorghum-associated microbial communities from plants grown in Nebraska, USA.</title>
        <authorList>
            <person name="Schachtman D."/>
        </authorList>
    </citation>
    <scope>NUCLEOTIDE SEQUENCE [LARGE SCALE GENOMIC DNA]</scope>
    <source>
        <strain evidence="9 10">4249</strain>
    </source>
</reference>
<feature type="transmembrane region" description="Helical" evidence="7">
    <location>
        <begin position="354"/>
        <end position="378"/>
    </location>
</feature>
<keyword evidence="9" id="KW-0645">Protease</keyword>
<evidence type="ECO:0000313" key="10">
    <source>
        <dbReference type="Proteomes" id="UP001265700"/>
    </source>
</evidence>
<dbReference type="PANTHER" id="PTHR13325:SF3">
    <property type="entry name" value="MEMBRANE-BOUND TRANSCRIPTION FACTOR SITE-2 PROTEASE"/>
    <property type="match status" value="1"/>
</dbReference>
<keyword evidence="6 7" id="KW-0472">Membrane</keyword>
<feature type="transmembrane region" description="Helical" evidence="7">
    <location>
        <begin position="154"/>
        <end position="170"/>
    </location>
</feature>
<feature type="transmembrane region" description="Helical" evidence="7">
    <location>
        <begin position="384"/>
        <end position="402"/>
    </location>
</feature>
<feature type="transmembrane region" description="Helical" evidence="7">
    <location>
        <begin position="283"/>
        <end position="302"/>
    </location>
</feature>